<evidence type="ECO:0000256" key="3">
    <source>
        <dbReference type="ARBA" id="ARBA00023170"/>
    </source>
</evidence>
<gene>
    <name evidence="6" type="ORF">EGW08_014307</name>
</gene>
<dbReference type="GO" id="GO:0004930">
    <property type="term" value="F:G protein-coupled receptor activity"/>
    <property type="evidence" value="ECO:0007669"/>
    <property type="project" value="UniProtKB-KW"/>
</dbReference>
<dbReference type="OrthoDB" id="6145169at2759"/>
<evidence type="ECO:0000256" key="5">
    <source>
        <dbReference type="SAM" id="Phobius"/>
    </source>
</evidence>
<keyword evidence="4" id="KW-0807">Transducer</keyword>
<dbReference type="Gene3D" id="1.20.1070.10">
    <property type="entry name" value="Rhodopsin 7-helix transmembrane proteins"/>
    <property type="match status" value="1"/>
</dbReference>
<keyword evidence="5" id="KW-1133">Transmembrane helix</keyword>
<proteinExistence type="predicted"/>
<evidence type="ECO:0000256" key="4">
    <source>
        <dbReference type="ARBA" id="ARBA00023224"/>
    </source>
</evidence>
<dbReference type="PANTHER" id="PTHR24243">
    <property type="entry name" value="G-PROTEIN COUPLED RECEPTOR"/>
    <property type="match status" value="1"/>
</dbReference>
<feature type="transmembrane region" description="Helical" evidence="5">
    <location>
        <begin position="150"/>
        <end position="171"/>
    </location>
</feature>
<keyword evidence="5" id="KW-0812">Transmembrane</keyword>
<dbReference type="EMBL" id="RQTK01000542">
    <property type="protein sequence ID" value="RUS77933.1"/>
    <property type="molecule type" value="Genomic_DNA"/>
</dbReference>
<evidence type="ECO:0000313" key="6">
    <source>
        <dbReference type="EMBL" id="RUS77933.1"/>
    </source>
</evidence>
<comment type="caution">
    <text evidence="6">The sequence shown here is derived from an EMBL/GenBank/DDBJ whole genome shotgun (WGS) entry which is preliminary data.</text>
</comment>
<evidence type="ECO:0000313" key="7">
    <source>
        <dbReference type="Proteomes" id="UP000271974"/>
    </source>
</evidence>
<keyword evidence="2" id="KW-0297">G-protein coupled receptor</keyword>
<keyword evidence="7" id="KW-1185">Reference proteome</keyword>
<dbReference type="SUPFAM" id="SSF81321">
    <property type="entry name" value="Family A G protein-coupled receptor-like"/>
    <property type="match status" value="1"/>
</dbReference>
<name>A0A433T8M6_ELYCH</name>
<keyword evidence="3" id="KW-0675">Receptor</keyword>
<accession>A0A433T8M6</accession>
<reference evidence="6 7" key="1">
    <citation type="submission" date="2019-01" db="EMBL/GenBank/DDBJ databases">
        <title>A draft genome assembly of the solar-powered sea slug Elysia chlorotica.</title>
        <authorList>
            <person name="Cai H."/>
            <person name="Li Q."/>
            <person name="Fang X."/>
            <person name="Li J."/>
            <person name="Curtis N.E."/>
            <person name="Altenburger A."/>
            <person name="Shibata T."/>
            <person name="Feng M."/>
            <person name="Maeda T."/>
            <person name="Schwartz J.A."/>
            <person name="Shigenobu S."/>
            <person name="Lundholm N."/>
            <person name="Nishiyama T."/>
            <person name="Yang H."/>
            <person name="Hasebe M."/>
            <person name="Li S."/>
            <person name="Pierce S.K."/>
            <person name="Wang J."/>
        </authorList>
    </citation>
    <scope>NUCLEOTIDE SEQUENCE [LARGE SCALE GENOMIC DNA]</scope>
    <source>
        <strain evidence="6">EC2010</strain>
        <tissue evidence="6">Whole organism of an adult</tissue>
    </source>
</reference>
<dbReference type="PANTHER" id="PTHR24243:SF233">
    <property type="entry name" value="THYROTROPIN-RELEASING HORMONE RECEPTOR"/>
    <property type="match status" value="1"/>
</dbReference>
<evidence type="ECO:0000256" key="2">
    <source>
        <dbReference type="ARBA" id="ARBA00023040"/>
    </source>
</evidence>
<feature type="transmembrane region" description="Helical" evidence="5">
    <location>
        <begin position="191"/>
        <end position="214"/>
    </location>
</feature>
<sequence length="231" mass="26023">MFTKTRTVKTLGLLFAIAIILRIPVLTVFRPGWIVDPGTNSSLRTVEYSDNFRDIYRANDIMNRNILSMTTYVAVVLCVAVLASKIRAASKFRRSLTSQAARCDNGTTHHETDAVDKKSNIFQISTPSTGTITKTSERGREPEKMSAKDLQVIQSVTLICVIYIFSQLPYQVISTVRLIDPEFSDGGSREFLYGIAAHISNTLSFVNASINIFVHYNYNTKFREQFLLIFC</sequence>
<evidence type="ECO:0000256" key="1">
    <source>
        <dbReference type="ARBA" id="ARBA00004141"/>
    </source>
</evidence>
<feature type="transmembrane region" description="Helical" evidence="5">
    <location>
        <begin position="66"/>
        <end position="84"/>
    </location>
</feature>
<organism evidence="6 7">
    <name type="scientific">Elysia chlorotica</name>
    <name type="common">Eastern emerald elysia</name>
    <name type="synonym">Sea slug</name>
    <dbReference type="NCBI Taxonomy" id="188477"/>
    <lineage>
        <taxon>Eukaryota</taxon>
        <taxon>Metazoa</taxon>
        <taxon>Spiralia</taxon>
        <taxon>Lophotrochozoa</taxon>
        <taxon>Mollusca</taxon>
        <taxon>Gastropoda</taxon>
        <taxon>Heterobranchia</taxon>
        <taxon>Euthyneura</taxon>
        <taxon>Panpulmonata</taxon>
        <taxon>Sacoglossa</taxon>
        <taxon>Placobranchoidea</taxon>
        <taxon>Plakobranchidae</taxon>
        <taxon>Elysia</taxon>
    </lineage>
</organism>
<dbReference type="GO" id="GO:0005886">
    <property type="term" value="C:plasma membrane"/>
    <property type="evidence" value="ECO:0007669"/>
    <property type="project" value="TreeGrafter"/>
</dbReference>
<comment type="subcellular location">
    <subcellularLocation>
        <location evidence="1">Membrane</location>
        <topology evidence="1">Multi-pass membrane protein</topology>
    </subcellularLocation>
</comment>
<evidence type="ECO:0008006" key="8">
    <source>
        <dbReference type="Google" id="ProtNLM"/>
    </source>
</evidence>
<feature type="transmembrane region" description="Helical" evidence="5">
    <location>
        <begin position="12"/>
        <end position="33"/>
    </location>
</feature>
<protein>
    <recommendedName>
        <fullName evidence="8">G-protein coupled receptors family 1 profile domain-containing protein</fullName>
    </recommendedName>
</protein>
<keyword evidence="5" id="KW-0472">Membrane</keyword>
<dbReference type="Proteomes" id="UP000271974">
    <property type="component" value="Unassembled WGS sequence"/>
</dbReference>
<dbReference type="AlphaFoldDB" id="A0A433T8M6"/>